<protein>
    <submittedName>
        <fullName evidence="1">Uncharacterized protein</fullName>
    </submittedName>
</protein>
<dbReference type="EMBL" id="GIBP01011763">
    <property type="protein sequence ID" value="NDV40732.1"/>
    <property type="molecule type" value="Transcribed_RNA"/>
</dbReference>
<sequence length="44" mass="5226">MLEVKIKLDLCGSITMKTHLASFMLWIPMTELELRNQLLNFKKF</sequence>
<reference evidence="1" key="1">
    <citation type="journal article" date="2020" name="J. Eukaryot. Microbiol.">
        <title>De novo Sequencing, Assembly and Annotation of the Transcriptome for the Free-Living Testate Amoeba Arcella intermedia.</title>
        <authorList>
            <person name="Ribeiro G.M."/>
            <person name="Porfirio-Sousa A.L."/>
            <person name="Maurer-Alcala X.X."/>
            <person name="Katz L.A."/>
            <person name="Lahr D.J.G."/>
        </authorList>
    </citation>
    <scope>NUCLEOTIDE SEQUENCE</scope>
</reference>
<dbReference type="AlphaFoldDB" id="A0A6B2LU28"/>
<name>A0A6B2LU28_9EUKA</name>
<organism evidence="1">
    <name type="scientific">Arcella intermedia</name>
    <dbReference type="NCBI Taxonomy" id="1963864"/>
    <lineage>
        <taxon>Eukaryota</taxon>
        <taxon>Amoebozoa</taxon>
        <taxon>Tubulinea</taxon>
        <taxon>Elardia</taxon>
        <taxon>Arcellinida</taxon>
        <taxon>Sphaerothecina</taxon>
        <taxon>Arcellidae</taxon>
        <taxon>Arcella</taxon>
    </lineage>
</organism>
<proteinExistence type="predicted"/>
<accession>A0A6B2LU28</accession>
<evidence type="ECO:0000313" key="1">
    <source>
        <dbReference type="EMBL" id="NDV40732.1"/>
    </source>
</evidence>